<dbReference type="GO" id="GO:0140268">
    <property type="term" value="C:endoplasmic reticulum-plasma membrane contact site"/>
    <property type="evidence" value="ECO:0007669"/>
    <property type="project" value="Ensembl"/>
</dbReference>
<keyword evidence="12 15" id="KW-0472">Membrane</keyword>
<keyword evidence="4" id="KW-0813">Transport</keyword>
<dbReference type="Proteomes" id="UP000694406">
    <property type="component" value="Unplaced"/>
</dbReference>
<evidence type="ECO:0000256" key="1">
    <source>
        <dbReference type="ARBA" id="ARBA00004115"/>
    </source>
</evidence>
<comment type="subcellular location">
    <subcellularLocation>
        <location evidence="1">Endoplasmic reticulum membrane</location>
        <topology evidence="1">Single-pass type I membrane protein</topology>
    </subcellularLocation>
</comment>
<reference evidence="17" key="1">
    <citation type="submission" date="2025-08" db="UniProtKB">
        <authorList>
            <consortium name="Ensembl"/>
        </authorList>
    </citation>
    <scope>IDENTIFICATION</scope>
</reference>
<evidence type="ECO:0000256" key="7">
    <source>
        <dbReference type="ARBA" id="ARBA00022729"/>
    </source>
</evidence>
<evidence type="ECO:0000256" key="16">
    <source>
        <dbReference type="SAM" id="SignalP"/>
    </source>
</evidence>
<keyword evidence="11" id="KW-0406">Ion transport</keyword>
<feature type="transmembrane region" description="Helical" evidence="15">
    <location>
        <begin position="174"/>
        <end position="194"/>
    </location>
</feature>
<evidence type="ECO:0000256" key="8">
    <source>
        <dbReference type="ARBA" id="ARBA00022824"/>
    </source>
</evidence>
<dbReference type="Ensembl" id="ENSLLTT00000022089.1">
    <property type="protein sequence ID" value="ENSLLTP00000021301.1"/>
    <property type="gene ID" value="ENSLLTG00000015914.1"/>
</dbReference>
<dbReference type="GO" id="GO:2001256">
    <property type="term" value="P:regulation of store-operated calcium entry"/>
    <property type="evidence" value="ECO:0007669"/>
    <property type="project" value="Ensembl"/>
</dbReference>
<proteinExistence type="inferred from homology"/>
<evidence type="ECO:0000256" key="5">
    <source>
        <dbReference type="ARBA" id="ARBA00022568"/>
    </source>
</evidence>
<evidence type="ECO:0000256" key="11">
    <source>
        <dbReference type="ARBA" id="ARBA00023065"/>
    </source>
</evidence>
<evidence type="ECO:0000256" key="14">
    <source>
        <dbReference type="SAM" id="MobiDB-lite"/>
    </source>
</evidence>
<evidence type="ECO:0000256" key="6">
    <source>
        <dbReference type="ARBA" id="ARBA00022692"/>
    </source>
</evidence>
<dbReference type="GO" id="GO:0006816">
    <property type="term" value="P:calcium ion transport"/>
    <property type="evidence" value="ECO:0007669"/>
    <property type="project" value="UniProtKB-KW"/>
</dbReference>
<dbReference type="Pfam" id="PF06682">
    <property type="entry name" value="SARAF"/>
    <property type="match status" value="1"/>
</dbReference>
<evidence type="ECO:0000256" key="9">
    <source>
        <dbReference type="ARBA" id="ARBA00022837"/>
    </source>
</evidence>
<reference evidence="17" key="2">
    <citation type="submission" date="2025-09" db="UniProtKB">
        <authorList>
            <consortium name="Ensembl"/>
        </authorList>
    </citation>
    <scope>IDENTIFICATION</scope>
</reference>
<evidence type="ECO:0000256" key="15">
    <source>
        <dbReference type="SAM" id="Phobius"/>
    </source>
</evidence>
<feature type="region of interest" description="Disordered" evidence="14">
    <location>
        <begin position="213"/>
        <end position="234"/>
    </location>
</feature>
<organism evidence="17 18">
    <name type="scientific">Laticauda laticaudata</name>
    <name type="common">Blue-ringed sea krait</name>
    <name type="synonym">Blue-lipped sea krait</name>
    <dbReference type="NCBI Taxonomy" id="8630"/>
    <lineage>
        <taxon>Eukaryota</taxon>
        <taxon>Metazoa</taxon>
        <taxon>Chordata</taxon>
        <taxon>Craniata</taxon>
        <taxon>Vertebrata</taxon>
        <taxon>Euteleostomi</taxon>
        <taxon>Lepidosauria</taxon>
        <taxon>Squamata</taxon>
        <taxon>Bifurcata</taxon>
        <taxon>Unidentata</taxon>
        <taxon>Episquamata</taxon>
        <taxon>Toxicofera</taxon>
        <taxon>Serpentes</taxon>
        <taxon>Colubroidea</taxon>
        <taxon>Elapidae</taxon>
        <taxon>Laticaudinae</taxon>
        <taxon>Laticauda</taxon>
    </lineage>
</organism>
<feature type="signal peptide" evidence="16">
    <location>
        <begin position="1"/>
        <end position="42"/>
    </location>
</feature>
<evidence type="ECO:0000256" key="3">
    <source>
        <dbReference type="ARBA" id="ARBA00016584"/>
    </source>
</evidence>
<dbReference type="PANTHER" id="PTHR15929:SF0">
    <property type="entry name" value="STORE-OPERATED CALCIUM ENTRY-ASSOCIATED REGULATORY FACTOR"/>
    <property type="match status" value="1"/>
</dbReference>
<feature type="region of interest" description="Disordered" evidence="14">
    <location>
        <begin position="297"/>
        <end position="321"/>
    </location>
</feature>
<dbReference type="InterPro" id="IPR009567">
    <property type="entry name" value="SARAF"/>
</dbReference>
<evidence type="ECO:0000256" key="13">
    <source>
        <dbReference type="ARBA" id="ARBA00031116"/>
    </source>
</evidence>
<keyword evidence="9" id="KW-0106">Calcium</keyword>
<comment type="similarity">
    <text evidence="2">Belongs to the SARAF family.</text>
</comment>
<keyword evidence="10 15" id="KW-1133">Transmembrane helix</keyword>
<feature type="chain" id="PRO_5034581122" description="Store-operated calcium entry-associated regulatory factor" evidence="16">
    <location>
        <begin position="43"/>
        <end position="321"/>
    </location>
</feature>
<keyword evidence="7 16" id="KW-0732">Signal</keyword>
<keyword evidence="18" id="KW-1185">Reference proteome</keyword>
<accession>A0A8C5SVJ6</accession>
<name>A0A8C5SVJ6_LATLA</name>
<sequence length="321" mass="34961">MGGKGWSGAVPFLRRRAKMEASLRRLLLPLLVVLTGTSSATGWEQPERVLLRDVQVLTLYQGKYTNYRRTSPVPQLQCTGGSAGCTASTPEVVQCYNKGWDGSDVQWECKAHLDVSYRFGKIEVSCEGYDYPADPFILKGSCGLEYTLELTKKGQQKADTFSGTYYSATSHDSFGSGFGVILVILFVVFVFGIYKLFLCDNRQHNFPDDNVHSGSYGQNYQSPPPPGFKSNYTGATSGSSYDSNSGPGFWTGLGAGGLLGYLIGNRRSPSDHRYNNPYYSTWAGLSASPPFTGSFGNSNSCSTSYSSETKPTSGFGGTKRR</sequence>
<dbReference type="PANTHER" id="PTHR15929">
    <property type="entry name" value="STORE-OPERATED CALCIUM ENTRY-ASSOCIATED REGULATORY FACTOR"/>
    <property type="match status" value="1"/>
</dbReference>
<dbReference type="AlphaFoldDB" id="A0A8C5SVJ6"/>
<keyword evidence="5" id="KW-0109">Calcium transport</keyword>
<feature type="compositionally biased region" description="Low complexity" evidence="14">
    <location>
        <begin position="297"/>
        <end position="307"/>
    </location>
</feature>
<evidence type="ECO:0000256" key="12">
    <source>
        <dbReference type="ARBA" id="ARBA00023136"/>
    </source>
</evidence>
<keyword evidence="8" id="KW-0256">Endoplasmic reticulum</keyword>
<evidence type="ECO:0000256" key="10">
    <source>
        <dbReference type="ARBA" id="ARBA00022989"/>
    </source>
</evidence>
<keyword evidence="6 15" id="KW-0812">Transmembrane</keyword>
<evidence type="ECO:0000256" key="2">
    <source>
        <dbReference type="ARBA" id="ARBA00006833"/>
    </source>
</evidence>
<dbReference type="GeneTree" id="ENSGT00390000013419"/>
<gene>
    <name evidence="17" type="primary">SARAF</name>
</gene>
<evidence type="ECO:0000256" key="4">
    <source>
        <dbReference type="ARBA" id="ARBA00022448"/>
    </source>
</evidence>
<protein>
    <recommendedName>
        <fullName evidence="3">Store-operated calcium entry-associated regulatory factor</fullName>
    </recommendedName>
    <alternativeName>
        <fullName evidence="13">Transmembrane protein 66</fullName>
    </alternativeName>
</protein>
<evidence type="ECO:0000313" key="17">
    <source>
        <dbReference type="Ensembl" id="ENSLLTP00000021301.1"/>
    </source>
</evidence>
<evidence type="ECO:0000313" key="18">
    <source>
        <dbReference type="Proteomes" id="UP000694406"/>
    </source>
</evidence>
<dbReference type="GO" id="GO:0005789">
    <property type="term" value="C:endoplasmic reticulum membrane"/>
    <property type="evidence" value="ECO:0007669"/>
    <property type="project" value="UniProtKB-SubCell"/>
</dbReference>